<gene>
    <name evidence="1" type="ORF">EVAR_59114_1</name>
</gene>
<proteinExistence type="predicted"/>
<dbReference type="Proteomes" id="UP000299102">
    <property type="component" value="Unassembled WGS sequence"/>
</dbReference>
<comment type="caution">
    <text evidence="1">The sequence shown here is derived from an EMBL/GenBank/DDBJ whole genome shotgun (WGS) entry which is preliminary data.</text>
</comment>
<keyword evidence="2" id="KW-1185">Reference proteome</keyword>
<sequence>GSVLAQYRPSATNDRCHRRGDNPLDRWLNMPFAALSNFYLTPIKNSFVGSREDEYDSENVRIKLRHLNAGHARDGGHWELISGVFPGDTHILFGALASPNLALRKLASNASFLSIPMASCTPPRHVTTCVLPQQKNVDQLFIVEQLVNIPLFVLARSVRVDIESTLSSGDVKRDSDLGPVLGPVLGFDSGLD</sequence>
<evidence type="ECO:0000313" key="1">
    <source>
        <dbReference type="EMBL" id="GBP87218.1"/>
    </source>
</evidence>
<feature type="non-terminal residue" evidence="1">
    <location>
        <position position="1"/>
    </location>
</feature>
<evidence type="ECO:0000313" key="2">
    <source>
        <dbReference type="Proteomes" id="UP000299102"/>
    </source>
</evidence>
<protein>
    <submittedName>
        <fullName evidence="1">Uncharacterized protein</fullName>
    </submittedName>
</protein>
<accession>A0A4C1ZHE1</accession>
<dbReference type="AlphaFoldDB" id="A0A4C1ZHE1"/>
<reference evidence="1 2" key="1">
    <citation type="journal article" date="2019" name="Commun. Biol.">
        <title>The bagworm genome reveals a unique fibroin gene that provides high tensile strength.</title>
        <authorList>
            <person name="Kono N."/>
            <person name="Nakamura H."/>
            <person name="Ohtoshi R."/>
            <person name="Tomita M."/>
            <person name="Numata K."/>
            <person name="Arakawa K."/>
        </authorList>
    </citation>
    <scope>NUCLEOTIDE SEQUENCE [LARGE SCALE GENOMIC DNA]</scope>
</reference>
<organism evidence="1 2">
    <name type="scientific">Eumeta variegata</name>
    <name type="common">Bagworm moth</name>
    <name type="synonym">Eumeta japonica</name>
    <dbReference type="NCBI Taxonomy" id="151549"/>
    <lineage>
        <taxon>Eukaryota</taxon>
        <taxon>Metazoa</taxon>
        <taxon>Ecdysozoa</taxon>
        <taxon>Arthropoda</taxon>
        <taxon>Hexapoda</taxon>
        <taxon>Insecta</taxon>
        <taxon>Pterygota</taxon>
        <taxon>Neoptera</taxon>
        <taxon>Endopterygota</taxon>
        <taxon>Lepidoptera</taxon>
        <taxon>Glossata</taxon>
        <taxon>Ditrysia</taxon>
        <taxon>Tineoidea</taxon>
        <taxon>Psychidae</taxon>
        <taxon>Oiketicinae</taxon>
        <taxon>Eumeta</taxon>
    </lineage>
</organism>
<dbReference type="EMBL" id="BGZK01001845">
    <property type="protein sequence ID" value="GBP87218.1"/>
    <property type="molecule type" value="Genomic_DNA"/>
</dbReference>
<name>A0A4C1ZHE1_EUMVA</name>